<dbReference type="STRING" id="1844972.A7K91_17015"/>
<dbReference type="OrthoDB" id="9781345at2"/>
<evidence type="ECO:0008006" key="4">
    <source>
        <dbReference type="Google" id="ProtNLM"/>
    </source>
</evidence>
<dbReference type="AlphaFoldDB" id="A0A1A5YCW8"/>
<reference evidence="2 3" key="1">
    <citation type="submission" date="2016-05" db="EMBL/GenBank/DDBJ databases">
        <title>Paenibacillus oryzae. sp. nov., isolated from the rice root.</title>
        <authorList>
            <person name="Zhang J."/>
            <person name="Zhang X."/>
        </authorList>
    </citation>
    <scope>NUCLEOTIDE SEQUENCE [LARGE SCALE GENOMIC DNA]</scope>
    <source>
        <strain evidence="2 3">1DrF-4</strain>
    </source>
</reference>
<dbReference type="RefSeq" id="WP_068686284.1">
    <property type="nucleotide sequence ID" value="NZ_LYPA01000072.1"/>
</dbReference>
<feature type="compositionally biased region" description="Acidic residues" evidence="1">
    <location>
        <begin position="264"/>
        <end position="273"/>
    </location>
</feature>
<dbReference type="SUPFAM" id="SSF52047">
    <property type="entry name" value="RNI-like"/>
    <property type="match status" value="1"/>
</dbReference>
<accession>A0A1A5YCW8</accession>
<dbReference type="InterPro" id="IPR032675">
    <property type="entry name" value="LRR_dom_sf"/>
</dbReference>
<keyword evidence="3" id="KW-1185">Reference proteome</keyword>
<sequence>MTELKLTVDYDEYENGKRMENEIEKLANSPESAQLSSLIIGEWGQSYENSSKETVEALVKHSARFPSLRKLFIGDMSSEECEISWIIQSDLSPLLSAFPELQSLTIQGGNELELSRLEHDKLEELIIITGGLPQSVLKSIAGANLPNLRKLELFLGVEDYGFDGGLEDVMGVIPPGKFPKLTYLGLKNSELQDEIAIALCDHDILEQLETLDLSLGTLSDKGGEALLACPRIKSLKKLDLNYHFMSDEMVSRFESSGLPVDVSDQQDLDEEEDWRYPSITE</sequence>
<dbReference type="Gene3D" id="3.80.10.10">
    <property type="entry name" value="Ribonuclease Inhibitor"/>
    <property type="match status" value="1"/>
</dbReference>
<dbReference type="Proteomes" id="UP000092024">
    <property type="component" value="Unassembled WGS sequence"/>
</dbReference>
<name>A0A1A5YCW8_9BACL</name>
<evidence type="ECO:0000313" key="3">
    <source>
        <dbReference type="Proteomes" id="UP000092024"/>
    </source>
</evidence>
<evidence type="ECO:0000256" key="1">
    <source>
        <dbReference type="SAM" id="MobiDB-lite"/>
    </source>
</evidence>
<gene>
    <name evidence="2" type="ORF">A7K91_17015</name>
</gene>
<dbReference type="NCBIfam" id="NF038076">
    <property type="entry name" value="fam_STM4015"/>
    <property type="match status" value="1"/>
</dbReference>
<evidence type="ECO:0000313" key="2">
    <source>
        <dbReference type="EMBL" id="OBR63461.1"/>
    </source>
</evidence>
<comment type="caution">
    <text evidence="2">The sequence shown here is derived from an EMBL/GenBank/DDBJ whole genome shotgun (WGS) entry which is preliminary data.</text>
</comment>
<feature type="region of interest" description="Disordered" evidence="1">
    <location>
        <begin position="256"/>
        <end position="281"/>
    </location>
</feature>
<dbReference type="Pfam" id="PF13516">
    <property type="entry name" value="LRR_6"/>
    <property type="match status" value="1"/>
</dbReference>
<dbReference type="InterPro" id="IPR001611">
    <property type="entry name" value="Leu-rich_rpt"/>
</dbReference>
<protein>
    <recommendedName>
        <fullName evidence="4">Cytoplasmic protein</fullName>
    </recommendedName>
</protein>
<organism evidence="2 3">
    <name type="scientific">Paenibacillus oryzae</name>
    <dbReference type="NCBI Taxonomy" id="1844972"/>
    <lineage>
        <taxon>Bacteria</taxon>
        <taxon>Bacillati</taxon>
        <taxon>Bacillota</taxon>
        <taxon>Bacilli</taxon>
        <taxon>Bacillales</taxon>
        <taxon>Paenibacillaceae</taxon>
        <taxon>Paenibacillus</taxon>
    </lineage>
</organism>
<proteinExistence type="predicted"/>
<dbReference type="InterPro" id="IPR047722">
    <property type="entry name" value="STM4015-like"/>
</dbReference>
<dbReference type="EMBL" id="LYPA01000072">
    <property type="protein sequence ID" value="OBR63461.1"/>
    <property type="molecule type" value="Genomic_DNA"/>
</dbReference>